<dbReference type="CDD" id="cd00018">
    <property type="entry name" value="AP2"/>
    <property type="match status" value="1"/>
</dbReference>
<accession>F1DQZ8</accession>
<evidence type="ECO:0000313" key="10">
    <source>
        <dbReference type="EMBL" id="ADY68770.1"/>
    </source>
</evidence>
<comment type="subcellular location">
    <subcellularLocation>
        <location evidence="1">Nucleus</location>
    </subcellularLocation>
</comment>
<name>F1DQZ8_9MAGN</name>
<dbReference type="PRINTS" id="PR00367">
    <property type="entry name" value="ETHRSPELEMNT"/>
</dbReference>
<dbReference type="EMBL" id="HQ889135">
    <property type="protein sequence ID" value="ADY68770.1"/>
    <property type="molecule type" value="mRNA"/>
</dbReference>
<evidence type="ECO:0000256" key="5">
    <source>
        <dbReference type="ARBA" id="ARBA00023163"/>
    </source>
</evidence>
<proteinExistence type="evidence at transcript level"/>
<evidence type="ECO:0000259" key="9">
    <source>
        <dbReference type="PROSITE" id="PS51032"/>
    </source>
</evidence>
<feature type="compositionally biased region" description="Low complexity" evidence="8">
    <location>
        <begin position="1"/>
        <end position="22"/>
    </location>
</feature>
<dbReference type="AlphaFoldDB" id="F1DQZ8"/>
<dbReference type="InterPro" id="IPR001471">
    <property type="entry name" value="AP2/ERF_dom"/>
</dbReference>
<dbReference type="Gene3D" id="3.30.730.10">
    <property type="entry name" value="AP2/ERF domain"/>
    <property type="match status" value="1"/>
</dbReference>
<dbReference type="SUPFAM" id="SSF54171">
    <property type="entry name" value="DNA-binding domain"/>
    <property type="match status" value="1"/>
</dbReference>
<dbReference type="InterPro" id="IPR036955">
    <property type="entry name" value="AP2/ERF_dom_sf"/>
</dbReference>
<evidence type="ECO:0000256" key="4">
    <source>
        <dbReference type="ARBA" id="ARBA00023159"/>
    </source>
</evidence>
<dbReference type="GO" id="GO:0003700">
    <property type="term" value="F:DNA-binding transcription factor activity"/>
    <property type="evidence" value="ECO:0007669"/>
    <property type="project" value="InterPro"/>
</dbReference>
<protein>
    <submittedName>
        <fullName evidence="10">DREB1/CBF transcription factor</fullName>
    </submittedName>
</protein>
<evidence type="ECO:0000256" key="7">
    <source>
        <dbReference type="ARBA" id="ARBA00024343"/>
    </source>
</evidence>
<dbReference type="PANTHER" id="PTHR31839">
    <property type="entry name" value="DEHYDRATION-RESPONSIVE ELEMENT-BINDING PROTEIN 1D"/>
    <property type="match status" value="1"/>
</dbReference>
<dbReference type="PANTHER" id="PTHR31839:SF42">
    <property type="entry name" value="DEHYDRATION-RESPONSIVE ELEMENT-BINDING PROTEIN 1F"/>
    <property type="match status" value="1"/>
</dbReference>
<evidence type="ECO:0000256" key="2">
    <source>
        <dbReference type="ARBA" id="ARBA00023015"/>
    </source>
</evidence>
<gene>
    <name evidence="10" type="primary">DREB1</name>
</gene>
<dbReference type="SMR" id="F1DQZ8"/>
<dbReference type="SMART" id="SM00380">
    <property type="entry name" value="AP2"/>
    <property type="match status" value="1"/>
</dbReference>
<dbReference type="PROSITE" id="PS51032">
    <property type="entry name" value="AP2_ERF"/>
    <property type="match status" value="1"/>
</dbReference>
<evidence type="ECO:0000256" key="6">
    <source>
        <dbReference type="ARBA" id="ARBA00023242"/>
    </source>
</evidence>
<organism evidence="10">
    <name type="scientific">Adonis amurensis</name>
    <dbReference type="NCBI Taxonomy" id="196574"/>
    <lineage>
        <taxon>Eukaryota</taxon>
        <taxon>Viridiplantae</taxon>
        <taxon>Streptophyta</taxon>
        <taxon>Embryophyta</taxon>
        <taxon>Tracheophyta</taxon>
        <taxon>Spermatophyta</taxon>
        <taxon>Magnoliopsida</taxon>
        <taxon>Ranunculales</taxon>
        <taxon>Ranunculaceae</taxon>
        <taxon>Ranunculoideae</taxon>
        <taxon>Adonideae</taxon>
        <taxon>Adonis</taxon>
    </lineage>
</organism>
<keyword evidence="4" id="KW-0010">Activator</keyword>
<dbReference type="GO" id="GO:0003677">
    <property type="term" value="F:DNA binding"/>
    <property type="evidence" value="ECO:0007669"/>
    <property type="project" value="UniProtKB-KW"/>
</dbReference>
<dbReference type="InterPro" id="IPR016177">
    <property type="entry name" value="DNA-bd_dom_sf"/>
</dbReference>
<feature type="domain" description="AP2/ERF" evidence="9">
    <location>
        <begin position="47"/>
        <end position="105"/>
    </location>
</feature>
<keyword evidence="6" id="KW-0539">Nucleus</keyword>
<evidence type="ECO:0000256" key="3">
    <source>
        <dbReference type="ARBA" id="ARBA00023125"/>
    </source>
</evidence>
<keyword evidence="3" id="KW-0238">DNA-binding</keyword>
<sequence>MDYSQYGYPSSPIYSSSSSSQGDDTASQASHKRKSGRKKFTETRHPIYRGVRQRNGAKWVSEIRDRSKKNSSIWLGTFPTPGMAARAYDVAALALRGKSAPLNFVDSAWLLPRPKSSSAQDIKLAASEAAQAFAPTATSSSSSSSPMNLRVPVEPSSMFWDEEAMFNMPSLLDNMAEGMLLTPPSMQERFSCEDVDFNMELSLWND</sequence>
<evidence type="ECO:0000256" key="8">
    <source>
        <dbReference type="SAM" id="MobiDB-lite"/>
    </source>
</evidence>
<comment type="similarity">
    <text evidence="7">Belongs to the AP2/ERF transcription factor family. ERF subfamily.</text>
</comment>
<dbReference type="Pfam" id="PF00847">
    <property type="entry name" value="AP2"/>
    <property type="match status" value="1"/>
</dbReference>
<dbReference type="GO" id="GO:0005634">
    <property type="term" value="C:nucleus"/>
    <property type="evidence" value="ECO:0007669"/>
    <property type="project" value="UniProtKB-SubCell"/>
</dbReference>
<feature type="region of interest" description="Disordered" evidence="8">
    <location>
        <begin position="1"/>
        <end position="47"/>
    </location>
</feature>
<evidence type="ECO:0000256" key="1">
    <source>
        <dbReference type="ARBA" id="ARBA00004123"/>
    </source>
</evidence>
<reference evidence="10" key="1">
    <citation type="submission" date="2011-01" db="EMBL/GenBank/DDBJ databases">
        <title>Cloning and functional analysis of a novel DREB1/CBF transcription factor from the cold-tolerant plant Adonis amurensis.</title>
        <authorList>
            <person name="Li H.-Y."/>
            <person name="Zhou Y.-H."/>
            <person name="Zong J.-M."/>
        </authorList>
    </citation>
    <scope>NUCLEOTIDE SEQUENCE</scope>
</reference>
<keyword evidence="5" id="KW-0804">Transcription</keyword>
<keyword evidence="2" id="KW-0805">Transcription regulation</keyword>
<dbReference type="InterPro" id="IPR045277">
    <property type="entry name" value="DRE1A-I"/>
</dbReference>